<feature type="non-terminal residue" evidence="1">
    <location>
        <position position="1"/>
    </location>
</feature>
<organism evidence="1 2">
    <name type="scientific">Stylosanthes scabra</name>
    <dbReference type="NCBI Taxonomy" id="79078"/>
    <lineage>
        <taxon>Eukaryota</taxon>
        <taxon>Viridiplantae</taxon>
        <taxon>Streptophyta</taxon>
        <taxon>Embryophyta</taxon>
        <taxon>Tracheophyta</taxon>
        <taxon>Spermatophyta</taxon>
        <taxon>Magnoliopsida</taxon>
        <taxon>eudicotyledons</taxon>
        <taxon>Gunneridae</taxon>
        <taxon>Pentapetalae</taxon>
        <taxon>rosids</taxon>
        <taxon>fabids</taxon>
        <taxon>Fabales</taxon>
        <taxon>Fabaceae</taxon>
        <taxon>Papilionoideae</taxon>
        <taxon>50 kb inversion clade</taxon>
        <taxon>dalbergioids sensu lato</taxon>
        <taxon>Dalbergieae</taxon>
        <taxon>Pterocarpus clade</taxon>
        <taxon>Stylosanthes</taxon>
    </lineage>
</organism>
<proteinExistence type="predicted"/>
<accession>A0ABU6QM29</accession>
<evidence type="ECO:0000313" key="2">
    <source>
        <dbReference type="Proteomes" id="UP001341840"/>
    </source>
</evidence>
<dbReference type="Proteomes" id="UP001341840">
    <property type="component" value="Unassembled WGS sequence"/>
</dbReference>
<reference evidence="1 2" key="1">
    <citation type="journal article" date="2023" name="Plants (Basel)">
        <title>Bridging the Gap: Combining Genomics and Transcriptomics Approaches to Understand Stylosanthes scabra, an Orphan Legume from the Brazilian Caatinga.</title>
        <authorList>
            <person name="Ferreira-Neto J.R.C."/>
            <person name="da Silva M.D."/>
            <person name="Binneck E."/>
            <person name="de Melo N.F."/>
            <person name="da Silva R.H."/>
            <person name="de Melo A.L.T.M."/>
            <person name="Pandolfi V."/>
            <person name="Bustamante F.O."/>
            <person name="Brasileiro-Vidal A.C."/>
            <person name="Benko-Iseppon A.M."/>
        </authorList>
    </citation>
    <scope>NUCLEOTIDE SEQUENCE [LARGE SCALE GENOMIC DNA]</scope>
    <source>
        <tissue evidence="1">Leaves</tissue>
    </source>
</reference>
<sequence>ERLRKALEAKGLQEEAKKHETGHHAVARSYRAPHVSLGAFRDAFCQYPRHRTVSLRRFEVKAATFVDRATGQCTARPHSTVWQN</sequence>
<dbReference type="EMBL" id="JASCZI010000605">
    <property type="protein sequence ID" value="MED6112646.1"/>
    <property type="molecule type" value="Genomic_DNA"/>
</dbReference>
<protein>
    <submittedName>
        <fullName evidence="1">Uncharacterized protein</fullName>
    </submittedName>
</protein>
<keyword evidence="2" id="KW-1185">Reference proteome</keyword>
<name>A0ABU6QM29_9FABA</name>
<gene>
    <name evidence="1" type="ORF">PIB30_063493</name>
</gene>
<evidence type="ECO:0000313" key="1">
    <source>
        <dbReference type="EMBL" id="MED6112646.1"/>
    </source>
</evidence>
<comment type="caution">
    <text evidence="1">The sequence shown here is derived from an EMBL/GenBank/DDBJ whole genome shotgun (WGS) entry which is preliminary data.</text>
</comment>